<feature type="signal peptide" evidence="2">
    <location>
        <begin position="1"/>
        <end position="20"/>
    </location>
</feature>
<keyword evidence="2" id="KW-0732">Signal</keyword>
<name>A0A2U8HBB1_9RHOB</name>
<dbReference type="KEGG" id="ypac:CEW88_01125"/>
<evidence type="ECO:0000313" key="4">
    <source>
        <dbReference type="EMBL" id="AWI82386.1"/>
    </source>
</evidence>
<gene>
    <name evidence="4" type="ORF">CEW88_01125</name>
</gene>
<dbReference type="AlphaFoldDB" id="A0A2U8HBB1"/>
<feature type="chain" id="PRO_5016005028" evidence="2">
    <location>
        <begin position="21"/>
        <end position="302"/>
    </location>
</feature>
<dbReference type="Proteomes" id="UP000244915">
    <property type="component" value="Chromosome 1"/>
</dbReference>
<dbReference type="OrthoDB" id="9809788at2"/>
<evidence type="ECO:0000313" key="5">
    <source>
        <dbReference type="Proteomes" id="UP000244915"/>
    </source>
</evidence>
<proteinExistence type="predicted"/>
<feature type="region of interest" description="Disordered" evidence="1">
    <location>
        <begin position="48"/>
        <end position="84"/>
    </location>
</feature>
<dbReference type="RefSeq" id="WP_108964307.1">
    <property type="nucleotide sequence ID" value="NZ_CP022189.1"/>
</dbReference>
<feature type="domain" description="Extensin-like C-terminal" evidence="3">
    <location>
        <begin position="151"/>
        <end position="302"/>
    </location>
</feature>
<dbReference type="InterPro" id="IPR009683">
    <property type="entry name" value="Extensin-like_C"/>
</dbReference>
<protein>
    <submittedName>
        <fullName evidence="4">Extensin-like protein</fullName>
    </submittedName>
</protein>
<dbReference type="Pfam" id="PF06904">
    <property type="entry name" value="Extensin-like_C"/>
    <property type="match status" value="1"/>
</dbReference>
<sequence>MISRAAALAAMMFLASPLSAAPETAPGASLRPVARALIEAPQPASVTVTATGALERPKARPAPLGTTLGDPDPPAGAPALGHGPAPRDIALRTAFAARSPQAIPRSLRPSPRSPAIVEQALAVRRERARGAVCGDPDLQGSIIGAVPGRISGCGIDEAIKLRTVSGVALSTRATIDCPTARALKTWVERALKPAVGSTGGGVSGLRIAGSYACRSRNNQPGAKISEHARGRAIDIAAIRLNDGSEISVLKDWGRSTEGRILRKLHSGACGPFGTVLGPESDPFHKDHLHFDTARYRSGSYCR</sequence>
<evidence type="ECO:0000259" key="3">
    <source>
        <dbReference type="Pfam" id="PF06904"/>
    </source>
</evidence>
<organism evidence="4 5">
    <name type="scientific">Alloyangia pacifica</name>
    <dbReference type="NCBI Taxonomy" id="311180"/>
    <lineage>
        <taxon>Bacteria</taxon>
        <taxon>Pseudomonadati</taxon>
        <taxon>Pseudomonadota</taxon>
        <taxon>Alphaproteobacteria</taxon>
        <taxon>Rhodobacterales</taxon>
        <taxon>Roseobacteraceae</taxon>
        <taxon>Alloyangia</taxon>
    </lineage>
</organism>
<evidence type="ECO:0000256" key="1">
    <source>
        <dbReference type="SAM" id="MobiDB-lite"/>
    </source>
</evidence>
<evidence type="ECO:0000256" key="2">
    <source>
        <dbReference type="SAM" id="SignalP"/>
    </source>
</evidence>
<accession>A0A2U8HBB1</accession>
<dbReference type="EMBL" id="CP022189">
    <property type="protein sequence ID" value="AWI82386.1"/>
    <property type="molecule type" value="Genomic_DNA"/>
</dbReference>
<reference evidence="4 5" key="1">
    <citation type="submission" date="2017-06" db="EMBL/GenBank/DDBJ databases">
        <title>Yangia sp. YSBP01 complete genome sequence.</title>
        <authorList>
            <person name="Woo J.-H."/>
            <person name="Kim H.-S."/>
        </authorList>
    </citation>
    <scope>NUCLEOTIDE SEQUENCE [LARGE SCALE GENOMIC DNA]</scope>
    <source>
        <strain evidence="4 5">YSBP01</strain>
    </source>
</reference>